<dbReference type="AlphaFoldDB" id="A0A0A9A308"/>
<sequence>MHDSLLNTRANVTCHSHSIITIWVLLANSINYLYVSCYSTHRAGES</sequence>
<reference evidence="1" key="2">
    <citation type="journal article" date="2015" name="Data Brief">
        <title>Shoot transcriptome of the giant reed, Arundo donax.</title>
        <authorList>
            <person name="Barrero R.A."/>
            <person name="Guerrero F.D."/>
            <person name="Moolhuijzen P."/>
            <person name="Goolsby J.A."/>
            <person name="Tidwell J."/>
            <person name="Bellgard S.E."/>
            <person name="Bellgard M.I."/>
        </authorList>
    </citation>
    <scope>NUCLEOTIDE SEQUENCE</scope>
    <source>
        <tissue evidence="1">Shoot tissue taken approximately 20 cm above the soil surface</tissue>
    </source>
</reference>
<accession>A0A0A9A308</accession>
<reference evidence="1" key="1">
    <citation type="submission" date="2014-09" db="EMBL/GenBank/DDBJ databases">
        <authorList>
            <person name="Magalhaes I.L.F."/>
            <person name="Oliveira U."/>
            <person name="Santos F.R."/>
            <person name="Vidigal T.H.D.A."/>
            <person name="Brescovit A.D."/>
            <person name="Santos A.J."/>
        </authorList>
    </citation>
    <scope>NUCLEOTIDE SEQUENCE</scope>
    <source>
        <tissue evidence="1">Shoot tissue taken approximately 20 cm above the soil surface</tissue>
    </source>
</reference>
<dbReference type="EMBL" id="GBRH01251876">
    <property type="protein sequence ID" value="JAD46019.1"/>
    <property type="molecule type" value="Transcribed_RNA"/>
</dbReference>
<evidence type="ECO:0000313" key="1">
    <source>
        <dbReference type="EMBL" id="JAD46019.1"/>
    </source>
</evidence>
<organism evidence="1">
    <name type="scientific">Arundo donax</name>
    <name type="common">Giant reed</name>
    <name type="synonym">Donax arundinaceus</name>
    <dbReference type="NCBI Taxonomy" id="35708"/>
    <lineage>
        <taxon>Eukaryota</taxon>
        <taxon>Viridiplantae</taxon>
        <taxon>Streptophyta</taxon>
        <taxon>Embryophyta</taxon>
        <taxon>Tracheophyta</taxon>
        <taxon>Spermatophyta</taxon>
        <taxon>Magnoliopsida</taxon>
        <taxon>Liliopsida</taxon>
        <taxon>Poales</taxon>
        <taxon>Poaceae</taxon>
        <taxon>PACMAD clade</taxon>
        <taxon>Arundinoideae</taxon>
        <taxon>Arundineae</taxon>
        <taxon>Arundo</taxon>
    </lineage>
</organism>
<protein>
    <submittedName>
        <fullName evidence="1">Uncharacterized protein</fullName>
    </submittedName>
</protein>
<name>A0A0A9A308_ARUDO</name>
<proteinExistence type="predicted"/>